<dbReference type="SMART" id="SM00530">
    <property type="entry name" value="HTH_XRE"/>
    <property type="match status" value="1"/>
</dbReference>
<feature type="domain" description="HTH cro/C1-type" evidence="2">
    <location>
        <begin position="23"/>
        <end position="75"/>
    </location>
</feature>
<dbReference type="Proteomes" id="UP000024942">
    <property type="component" value="Unassembled WGS sequence"/>
</dbReference>
<dbReference type="GO" id="GO:0003677">
    <property type="term" value="F:DNA binding"/>
    <property type="evidence" value="ECO:0007669"/>
    <property type="project" value="InterPro"/>
</dbReference>
<dbReference type="InterPro" id="IPR001387">
    <property type="entry name" value="Cro/C1-type_HTH"/>
</dbReference>
<evidence type="ECO:0000256" key="1">
    <source>
        <dbReference type="SAM" id="MobiDB-lite"/>
    </source>
</evidence>
<dbReference type="PROSITE" id="PS50943">
    <property type="entry name" value="HTH_CROC1"/>
    <property type="match status" value="1"/>
</dbReference>
<proteinExistence type="predicted"/>
<dbReference type="InterPro" id="IPR010982">
    <property type="entry name" value="Lambda_DNA-bd_dom_sf"/>
</dbReference>
<name>A0A059G623_9PROT</name>
<dbReference type="STRING" id="1280953.HOC_13239"/>
<feature type="region of interest" description="Disordered" evidence="1">
    <location>
        <begin position="91"/>
        <end position="119"/>
    </location>
</feature>
<dbReference type="OrthoDB" id="3034420at2"/>
<dbReference type="Gene3D" id="1.10.260.40">
    <property type="entry name" value="lambda repressor-like DNA-binding domains"/>
    <property type="match status" value="1"/>
</dbReference>
<dbReference type="eggNOG" id="COG1426">
    <property type="taxonomic scope" value="Bacteria"/>
</dbReference>
<evidence type="ECO:0000259" key="2">
    <source>
        <dbReference type="PROSITE" id="PS50943"/>
    </source>
</evidence>
<dbReference type="PATRIC" id="fig|1280953.3.peg.2663"/>
<organism evidence="3 4">
    <name type="scientific">Hyphomonas oceanitis SCH89</name>
    <dbReference type="NCBI Taxonomy" id="1280953"/>
    <lineage>
        <taxon>Bacteria</taxon>
        <taxon>Pseudomonadati</taxon>
        <taxon>Pseudomonadota</taxon>
        <taxon>Alphaproteobacteria</taxon>
        <taxon>Hyphomonadales</taxon>
        <taxon>Hyphomonadaceae</taxon>
        <taxon>Hyphomonas</taxon>
    </lineage>
</organism>
<protein>
    <submittedName>
        <fullName evidence="3">XRE family transcriptional regulator</fullName>
    </submittedName>
</protein>
<dbReference type="AlphaFoldDB" id="A0A059G623"/>
<keyword evidence="4" id="KW-1185">Reference proteome</keyword>
<dbReference type="RefSeq" id="WP_035539367.1">
    <property type="nucleotide sequence ID" value="NZ_ARYL01000020.1"/>
</dbReference>
<dbReference type="CDD" id="cd00093">
    <property type="entry name" value="HTH_XRE"/>
    <property type="match status" value="1"/>
</dbReference>
<sequence>MTHKVDFATSSSQALIEALCKRLDEIRLSRNISQADLADEAGVSRSTLTRLADGQSISLDSFIRIMQALRLTDHLAALLPDPAVRPVDRVRLDGGERQRASSKRSATAPWAWGDTEPDA</sequence>
<evidence type="ECO:0000313" key="4">
    <source>
        <dbReference type="Proteomes" id="UP000024942"/>
    </source>
</evidence>
<accession>A0A059G623</accession>
<dbReference type="EMBL" id="ARYL01000020">
    <property type="protein sequence ID" value="KDA01883.1"/>
    <property type="molecule type" value="Genomic_DNA"/>
</dbReference>
<dbReference type="Pfam" id="PF01381">
    <property type="entry name" value="HTH_3"/>
    <property type="match status" value="1"/>
</dbReference>
<gene>
    <name evidence="3" type="ORF">HOC_13239</name>
</gene>
<dbReference type="SUPFAM" id="SSF47413">
    <property type="entry name" value="lambda repressor-like DNA-binding domains"/>
    <property type="match status" value="1"/>
</dbReference>
<evidence type="ECO:0000313" key="3">
    <source>
        <dbReference type="EMBL" id="KDA01883.1"/>
    </source>
</evidence>
<comment type="caution">
    <text evidence="3">The sequence shown here is derived from an EMBL/GenBank/DDBJ whole genome shotgun (WGS) entry which is preliminary data.</text>
</comment>
<reference evidence="3 4" key="1">
    <citation type="journal article" date="2014" name="Antonie Van Leeuwenhoek">
        <title>Hyphomonas beringensis sp. nov. and Hyphomonas chukchiensis sp. nov., isolated from surface seawater of the Bering Sea and Chukchi Sea.</title>
        <authorList>
            <person name="Li C."/>
            <person name="Lai Q."/>
            <person name="Li G."/>
            <person name="Dong C."/>
            <person name="Wang J."/>
            <person name="Liao Y."/>
            <person name="Shao Z."/>
        </authorList>
    </citation>
    <scope>NUCLEOTIDE SEQUENCE [LARGE SCALE GENOMIC DNA]</scope>
    <source>
        <strain evidence="3 4">SCH89</strain>
    </source>
</reference>